<proteinExistence type="predicted"/>
<feature type="transmembrane region" description="Helical" evidence="1">
    <location>
        <begin position="86"/>
        <end position="116"/>
    </location>
</feature>
<comment type="caution">
    <text evidence="2">The sequence shown here is derived from an EMBL/GenBank/DDBJ whole genome shotgun (WGS) entry which is preliminary data.</text>
</comment>
<keyword evidence="1" id="KW-0812">Transmembrane</keyword>
<evidence type="ECO:0000313" key="3">
    <source>
        <dbReference type="Proteomes" id="UP001519344"/>
    </source>
</evidence>
<organism evidence="2 3">
    <name type="scientific">Paenibacillus aceris</name>
    <dbReference type="NCBI Taxonomy" id="869555"/>
    <lineage>
        <taxon>Bacteria</taxon>
        <taxon>Bacillati</taxon>
        <taxon>Bacillota</taxon>
        <taxon>Bacilli</taxon>
        <taxon>Bacillales</taxon>
        <taxon>Paenibacillaceae</taxon>
        <taxon>Paenibacillus</taxon>
    </lineage>
</organism>
<name>A0ABS4HQD5_9BACL</name>
<sequence length="132" mass="14460">MFVAPLIHSIFSVIFISILVKGTFISGVITTVFITLVVTLITTFAANGKWYVLFTNVLFFFIFFVLLNIILNLGNQRASDDDNNGVGILILGVGIPAILFSLLIGTIIGIVCSILLHGQVQTIKKKIYRSLN</sequence>
<evidence type="ECO:0000313" key="2">
    <source>
        <dbReference type="EMBL" id="MBP1960833.1"/>
    </source>
</evidence>
<dbReference type="Proteomes" id="UP001519344">
    <property type="component" value="Unassembled WGS sequence"/>
</dbReference>
<gene>
    <name evidence="2" type="ORF">J2Z65_000027</name>
</gene>
<feature type="transmembrane region" description="Helical" evidence="1">
    <location>
        <begin position="6"/>
        <end position="38"/>
    </location>
</feature>
<keyword evidence="1" id="KW-1133">Transmembrane helix</keyword>
<feature type="transmembrane region" description="Helical" evidence="1">
    <location>
        <begin position="50"/>
        <end position="74"/>
    </location>
</feature>
<protein>
    <submittedName>
        <fullName evidence="2">Secreted protein</fullName>
    </submittedName>
</protein>
<dbReference type="EMBL" id="JAGGKV010000001">
    <property type="protein sequence ID" value="MBP1960833.1"/>
    <property type="molecule type" value="Genomic_DNA"/>
</dbReference>
<reference evidence="2 3" key="1">
    <citation type="submission" date="2021-03" db="EMBL/GenBank/DDBJ databases">
        <title>Genomic Encyclopedia of Type Strains, Phase IV (KMG-IV): sequencing the most valuable type-strain genomes for metagenomic binning, comparative biology and taxonomic classification.</title>
        <authorList>
            <person name="Goeker M."/>
        </authorList>
    </citation>
    <scope>NUCLEOTIDE SEQUENCE [LARGE SCALE GENOMIC DNA]</scope>
    <source>
        <strain evidence="2 3">DSM 24950</strain>
    </source>
</reference>
<evidence type="ECO:0000256" key="1">
    <source>
        <dbReference type="SAM" id="Phobius"/>
    </source>
</evidence>
<accession>A0ABS4HQD5</accession>
<keyword evidence="3" id="KW-1185">Reference proteome</keyword>
<keyword evidence="1" id="KW-0472">Membrane</keyword>